<dbReference type="Pfam" id="PF13193">
    <property type="entry name" value="AMP-binding_C"/>
    <property type="match status" value="1"/>
</dbReference>
<dbReference type="GO" id="GO:0019629">
    <property type="term" value="P:propionate catabolic process, 2-methylcitrate cycle"/>
    <property type="evidence" value="ECO:0007669"/>
    <property type="project" value="InterPro"/>
</dbReference>
<keyword evidence="4" id="KW-0547">Nucleotide-binding</keyword>
<evidence type="ECO:0000256" key="4">
    <source>
        <dbReference type="ARBA" id="ARBA00022741"/>
    </source>
</evidence>
<evidence type="ECO:0000256" key="6">
    <source>
        <dbReference type="ARBA" id="ARBA00078862"/>
    </source>
</evidence>
<evidence type="ECO:0000256" key="2">
    <source>
        <dbReference type="ARBA" id="ARBA00013625"/>
    </source>
</evidence>
<evidence type="ECO:0000259" key="7">
    <source>
        <dbReference type="Pfam" id="PF00501"/>
    </source>
</evidence>
<dbReference type="GO" id="GO:0005524">
    <property type="term" value="F:ATP binding"/>
    <property type="evidence" value="ECO:0007669"/>
    <property type="project" value="UniProtKB-KW"/>
</dbReference>
<dbReference type="AlphaFoldDB" id="A0A6L5JVZ3"/>
<evidence type="ECO:0000259" key="9">
    <source>
        <dbReference type="Pfam" id="PF16177"/>
    </source>
</evidence>
<dbReference type="GO" id="GO:0050218">
    <property type="term" value="F:propionate-CoA ligase activity"/>
    <property type="evidence" value="ECO:0007669"/>
    <property type="project" value="InterPro"/>
</dbReference>
<feature type="domain" description="AMP-dependent synthetase/ligase" evidence="7">
    <location>
        <begin position="60"/>
        <end position="440"/>
    </location>
</feature>
<dbReference type="OrthoDB" id="9766486at2"/>
<dbReference type="NCBIfam" id="NF007815">
    <property type="entry name" value="PRK10524.1"/>
    <property type="match status" value="1"/>
</dbReference>
<dbReference type="SUPFAM" id="SSF56801">
    <property type="entry name" value="Acetyl-CoA synthetase-like"/>
    <property type="match status" value="1"/>
</dbReference>
<dbReference type="PANTHER" id="PTHR43347">
    <property type="entry name" value="ACYL-COA SYNTHETASE"/>
    <property type="match status" value="1"/>
</dbReference>
<evidence type="ECO:0000313" key="10">
    <source>
        <dbReference type="EMBL" id="MQY50348.1"/>
    </source>
</evidence>
<dbReference type="Gene3D" id="3.40.50.12780">
    <property type="entry name" value="N-terminal domain of ligase-like"/>
    <property type="match status" value="1"/>
</dbReference>
<evidence type="ECO:0000313" key="11">
    <source>
        <dbReference type="Proteomes" id="UP000480275"/>
    </source>
</evidence>
<evidence type="ECO:0000259" key="8">
    <source>
        <dbReference type="Pfam" id="PF13193"/>
    </source>
</evidence>
<sequence>MSTVKEFHRQSVDQPDVFWAEQAKLVDWETPFSSVLDFSRPPFAKWFVGGRTNLCFNAVDRHAAKRPDARALVYISTETNEEKSYTYGELKREVERMAAIMLSLGVERGDRVLIYMPMIAEAAFAMLACARIGAIHSVVFGGFASGSLATRIDDAAPKLIVSAEAGMRGGKAVPYKHLLDEAITLAKHKPAHVLMVDRGLDSSFNRVDGRDVDYATLRAQFIDAEVPVTWLESSEPSYILYTSGTTGKPKGVQRDTGGYCVALASTMKHIYCGAEGETMFTTSDIGWVVGHSYIIYAPLIAGMTTIMYEGTPLRPDAGIWWKIVEDYKVNVMFSAPTAARVLKKQDPAFMHKYDLSSLKHLFLAGEPLDQPTHEWIMGELNLPVIDNYWQTETGWPILAAMPGVEKTKIKYGTPSFPVYGYNLKIFREDGTECDANEKGIVGIVPPLPPGCLSTVWGDDDRFVSTYFSLFRDPLVYSSFDWGIRDDEGYHFILGRTDDVINVAGHRLGTREIEEAVQGHPAIAEVAVVGVADTLKGQMPMAFAVVKDPRRVATPEQRLALEKEVFKKVDESLGAIARPSRVHFVTVLPKTRSGKLLRRSIQALAEGRDPGDLTTIEDPAALEQLKEALGA</sequence>
<feature type="domain" description="Acetyl-coenzyme A synthetase N-terminal" evidence="9">
    <location>
        <begin position="5"/>
        <end position="58"/>
    </location>
</feature>
<gene>
    <name evidence="10" type="ORF">GHK24_00935</name>
</gene>
<protein>
    <recommendedName>
        <fullName evidence="2">Propionate--CoA ligase</fullName>
    </recommendedName>
    <alternativeName>
        <fullName evidence="6">Propionyl-CoA synthetase</fullName>
    </alternativeName>
</protein>
<dbReference type="EMBL" id="WIXJ01000001">
    <property type="protein sequence ID" value="MQY50348.1"/>
    <property type="molecule type" value="Genomic_DNA"/>
</dbReference>
<dbReference type="InterPro" id="IPR045851">
    <property type="entry name" value="AMP-bd_C_sf"/>
</dbReference>
<dbReference type="NCBIfam" id="TIGR02316">
    <property type="entry name" value="propion_prpE"/>
    <property type="match status" value="1"/>
</dbReference>
<dbReference type="NCBIfam" id="NF001208">
    <property type="entry name" value="PRK00174.1"/>
    <property type="match status" value="1"/>
</dbReference>
<dbReference type="InterPro" id="IPR025110">
    <property type="entry name" value="AMP-bd_C"/>
</dbReference>
<keyword evidence="3 10" id="KW-0436">Ligase</keyword>
<dbReference type="PANTHER" id="PTHR43347:SF3">
    <property type="entry name" value="ACYL-COA SYNTHETASE SHORT-CHAIN FAMILY MEMBER 3, MITOCHONDRIAL"/>
    <property type="match status" value="1"/>
</dbReference>
<evidence type="ECO:0000256" key="5">
    <source>
        <dbReference type="ARBA" id="ARBA00022840"/>
    </source>
</evidence>
<dbReference type="PROSITE" id="PS00455">
    <property type="entry name" value="AMP_BINDING"/>
    <property type="match status" value="1"/>
</dbReference>
<dbReference type="Proteomes" id="UP000480275">
    <property type="component" value="Unassembled WGS sequence"/>
</dbReference>
<dbReference type="Gene3D" id="3.30.300.30">
    <property type="match status" value="1"/>
</dbReference>
<keyword evidence="5" id="KW-0067">ATP-binding</keyword>
<comment type="similarity">
    <text evidence="1">Belongs to the ATP-dependent AMP-binding enzyme family.</text>
</comment>
<dbReference type="InterPro" id="IPR000873">
    <property type="entry name" value="AMP-dep_synth/lig_dom"/>
</dbReference>
<evidence type="ECO:0000256" key="3">
    <source>
        <dbReference type="ARBA" id="ARBA00022598"/>
    </source>
</evidence>
<evidence type="ECO:0000256" key="1">
    <source>
        <dbReference type="ARBA" id="ARBA00006432"/>
    </source>
</evidence>
<organism evidence="10 11">
    <name type="scientific">Rhodocyclus tenuis</name>
    <name type="common">Rhodospirillum tenue</name>
    <dbReference type="NCBI Taxonomy" id="1066"/>
    <lineage>
        <taxon>Bacteria</taxon>
        <taxon>Pseudomonadati</taxon>
        <taxon>Pseudomonadota</taxon>
        <taxon>Betaproteobacteria</taxon>
        <taxon>Rhodocyclales</taxon>
        <taxon>Rhodocyclaceae</taxon>
        <taxon>Rhodocyclus</taxon>
    </lineage>
</organism>
<dbReference type="InterPro" id="IPR042099">
    <property type="entry name" value="ANL_N_sf"/>
</dbReference>
<dbReference type="FunFam" id="3.40.50.12780:FF:000001">
    <property type="entry name" value="Acetyl-coenzyme A synthetase"/>
    <property type="match status" value="1"/>
</dbReference>
<reference evidence="10 11" key="1">
    <citation type="submission" date="2019-10" db="EMBL/GenBank/DDBJ databases">
        <title>Whole-genome sequence of the purple nonsulfur photosynthetic bacterium Rhodocyclus tenuis.</title>
        <authorList>
            <person name="Kyndt J.A."/>
            <person name="Meyer T.E."/>
        </authorList>
    </citation>
    <scope>NUCLEOTIDE SEQUENCE [LARGE SCALE GENOMIC DNA]</scope>
    <source>
        <strain evidence="10 11">DSM 110</strain>
    </source>
</reference>
<feature type="domain" description="AMP-binding enzyme C-terminal" evidence="8">
    <location>
        <begin position="511"/>
        <end position="594"/>
    </location>
</feature>
<dbReference type="InterPro" id="IPR020845">
    <property type="entry name" value="AMP-binding_CS"/>
</dbReference>
<dbReference type="Pfam" id="PF16177">
    <property type="entry name" value="ACAS_N"/>
    <property type="match status" value="1"/>
</dbReference>
<dbReference type="InterPro" id="IPR012694">
    <property type="entry name" value="Propion_PrpE"/>
</dbReference>
<comment type="caution">
    <text evidence="10">The sequence shown here is derived from an EMBL/GenBank/DDBJ whole genome shotgun (WGS) entry which is preliminary data.</text>
</comment>
<proteinExistence type="inferred from homology"/>
<dbReference type="Pfam" id="PF00501">
    <property type="entry name" value="AMP-binding"/>
    <property type="match status" value="1"/>
</dbReference>
<name>A0A6L5JVZ3_RHOTE</name>
<accession>A0A6L5JVZ3</accession>
<dbReference type="InterPro" id="IPR032387">
    <property type="entry name" value="ACAS_N"/>
</dbReference>